<dbReference type="GO" id="GO:0030280">
    <property type="term" value="F:structural constituent of skin epidermis"/>
    <property type="evidence" value="ECO:0007669"/>
    <property type="project" value="TreeGrafter"/>
</dbReference>
<comment type="similarity">
    <text evidence="3 4">Belongs to the intermediate filament family.</text>
</comment>
<dbReference type="InterPro" id="IPR032444">
    <property type="entry name" value="Keratin_2_head"/>
</dbReference>
<evidence type="ECO:0000313" key="8">
    <source>
        <dbReference type="Proteomes" id="UP000233556"/>
    </source>
</evidence>
<evidence type="ECO:0000256" key="5">
    <source>
        <dbReference type="SAM" id="Coils"/>
    </source>
</evidence>
<gene>
    <name evidence="7" type="ORF">llap_16407</name>
</gene>
<dbReference type="InterPro" id="IPR039008">
    <property type="entry name" value="IF_rod_dom"/>
</dbReference>
<dbReference type="PANTHER" id="PTHR45616">
    <property type="entry name" value="GATA-TYPE DOMAIN-CONTAINING PROTEIN"/>
    <property type="match status" value="1"/>
</dbReference>
<dbReference type="FunFam" id="1.20.5.170:FF:000004">
    <property type="entry name" value="Keratin, type II cytoskeletal 5"/>
    <property type="match status" value="1"/>
</dbReference>
<dbReference type="PRINTS" id="PR01276">
    <property type="entry name" value="TYPE2KERATIN"/>
</dbReference>
<dbReference type="SUPFAM" id="SSF64593">
    <property type="entry name" value="Intermediate filament protein, coiled coil region"/>
    <property type="match status" value="5"/>
</dbReference>
<evidence type="ECO:0000256" key="4">
    <source>
        <dbReference type="RuleBase" id="RU000685"/>
    </source>
</evidence>
<evidence type="ECO:0000256" key="2">
    <source>
        <dbReference type="ARBA" id="ARBA00023054"/>
    </source>
</evidence>
<dbReference type="FunFam" id="1.20.5.500:FF:000001">
    <property type="entry name" value="Type II keratin 23"/>
    <property type="match status" value="1"/>
</dbReference>
<keyword evidence="2 5" id="KW-0175">Coiled coil</keyword>
<dbReference type="GO" id="GO:0031424">
    <property type="term" value="P:keratinization"/>
    <property type="evidence" value="ECO:0007669"/>
    <property type="project" value="TreeGrafter"/>
</dbReference>
<dbReference type="Gene3D" id="1.20.5.500">
    <property type="entry name" value="Single helix bin"/>
    <property type="match status" value="2"/>
</dbReference>
<dbReference type="OrthoDB" id="2441647at2759"/>
<dbReference type="Gene3D" id="1.20.5.1160">
    <property type="entry name" value="Vasodilator-stimulated phosphoprotein"/>
    <property type="match status" value="2"/>
</dbReference>
<keyword evidence="1 4" id="KW-0403">Intermediate filament</keyword>
<evidence type="ECO:0000256" key="3">
    <source>
        <dbReference type="ARBA" id="ARBA00061646"/>
    </source>
</evidence>
<feature type="domain" description="IF rod" evidence="6">
    <location>
        <begin position="140"/>
        <end position="600"/>
    </location>
</feature>
<dbReference type="GO" id="GO:0045109">
    <property type="term" value="P:intermediate filament organization"/>
    <property type="evidence" value="ECO:0007669"/>
    <property type="project" value="TreeGrafter"/>
</dbReference>
<dbReference type="EMBL" id="KZ510254">
    <property type="protein sequence ID" value="PKU33288.1"/>
    <property type="molecule type" value="Genomic_DNA"/>
</dbReference>
<dbReference type="Pfam" id="PF00038">
    <property type="entry name" value="Filament"/>
    <property type="match status" value="2"/>
</dbReference>
<feature type="coiled-coil region" evidence="5">
    <location>
        <begin position="498"/>
        <end position="578"/>
    </location>
</feature>
<dbReference type="GO" id="GO:0005615">
    <property type="term" value="C:extracellular space"/>
    <property type="evidence" value="ECO:0007669"/>
    <property type="project" value="TreeGrafter"/>
</dbReference>
<dbReference type="AlphaFoldDB" id="A0A2I0THL3"/>
<feature type="domain" description="IF rod" evidence="6">
    <location>
        <begin position="599"/>
        <end position="710"/>
    </location>
</feature>
<dbReference type="InterPro" id="IPR018039">
    <property type="entry name" value="IF_conserved"/>
</dbReference>
<dbReference type="Gene3D" id="1.20.5.170">
    <property type="match status" value="2"/>
</dbReference>
<keyword evidence="8" id="KW-1185">Reference proteome</keyword>
<dbReference type="Proteomes" id="UP000233556">
    <property type="component" value="Unassembled WGS sequence"/>
</dbReference>
<feature type="coiled-coil region" evidence="5">
    <location>
        <begin position="614"/>
        <end position="655"/>
    </location>
</feature>
<name>A0A2I0THL3_LIMLA</name>
<reference evidence="8" key="2">
    <citation type="submission" date="2017-12" db="EMBL/GenBank/DDBJ databases">
        <title>Genome sequence of the Bar-tailed Godwit (Limosa lapponica baueri).</title>
        <authorList>
            <person name="Lima N.C.B."/>
            <person name="Parody-Merino A.M."/>
            <person name="Battley P.F."/>
            <person name="Fidler A.E."/>
            <person name="Prosdocimi F."/>
        </authorList>
    </citation>
    <scope>NUCLEOTIDE SEQUENCE [LARGE SCALE GENOMIC DNA]</scope>
</reference>
<organism evidence="7 8">
    <name type="scientific">Limosa lapponica baueri</name>
    <dbReference type="NCBI Taxonomy" id="1758121"/>
    <lineage>
        <taxon>Eukaryota</taxon>
        <taxon>Metazoa</taxon>
        <taxon>Chordata</taxon>
        <taxon>Craniata</taxon>
        <taxon>Vertebrata</taxon>
        <taxon>Euteleostomi</taxon>
        <taxon>Archelosauria</taxon>
        <taxon>Archosauria</taxon>
        <taxon>Dinosauria</taxon>
        <taxon>Saurischia</taxon>
        <taxon>Theropoda</taxon>
        <taxon>Coelurosauria</taxon>
        <taxon>Aves</taxon>
        <taxon>Neognathae</taxon>
        <taxon>Neoaves</taxon>
        <taxon>Charadriiformes</taxon>
        <taxon>Scolopacidae</taxon>
        <taxon>Limosa</taxon>
    </lineage>
</organism>
<accession>A0A2I0THL3</accession>
<evidence type="ECO:0000259" key="6">
    <source>
        <dbReference type="PROSITE" id="PS51842"/>
    </source>
</evidence>
<feature type="coiled-coil region" evidence="5">
    <location>
        <begin position="137"/>
        <end position="229"/>
    </location>
</feature>
<dbReference type="PROSITE" id="PS00226">
    <property type="entry name" value="IF_ROD_1"/>
    <property type="match status" value="2"/>
</dbReference>
<dbReference type="PANTHER" id="PTHR45616:SF19">
    <property type="entry name" value="KERATIN 90"/>
    <property type="match status" value="1"/>
</dbReference>
<dbReference type="Pfam" id="PF16208">
    <property type="entry name" value="Keratin_2_head"/>
    <property type="match status" value="2"/>
</dbReference>
<feature type="domain" description="IF rod" evidence="6">
    <location>
        <begin position="1"/>
        <end position="25"/>
    </location>
</feature>
<dbReference type="GO" id="GO:0045095">
    <property type="term" value="C:keratin filament"/>
    <property type="evidence" value="ECO:0007669"/>
    <property type="project" value="InterPro"/>
</dbReference>
<dbReference type="FunFam" id="1.20.5.1160:FF:000001">
    <property type="entry name" value="Keratin type II"/>
    <property type="match status" value="1"/>
</dbReference>
<dbReference type="PROSITE" id="PS51842">
    <property type="entry name" value="IF_ROD_2"/>
    <property type="match status" value="3"/>
</dbReference>
<protein>
    <recommendedName>
        <fullName evidence="6">IF rod domain-containing protein</fullName>
    </recommendedName>
</protein>
<sequence length="710" mass="79417">MNVKLALDIEIATYRKLLEGEECSSTSFCSRSASQGGAATGNGRFGGGFGSRSLYGLGGCNRISVAGRGGGFCGPAAFGAGTGISCGFAGATGGAFGFGGGMGGPGFPSGGIHEVSVNQSLLKPLNLEIDHSIQNIRKEEKEQIQTLNNKFASFIDKVRFLEQQNKVLETKWALLQEQGNKTVRNDIEPLFETYINNLRRQLNSLLTDKENLGGELNKVQSLAEDFKNRPGYSYGPGHGGFAYRVGGAGFGVGGGCGPGGIQEVTVNHHLLVPLNLEIDPNMQRVRLEEKDQIKSLNNKFASFIDKVRFLEQQNKVLETKWSFLKDQKIVKNNLEPMFEAYINNMRRQLETLGGDRMRLSSELKGMQDVVEDFKMRYEEEINKRTTAENDFVLLKKDADVAYMTKVDLGTKVEALADEINFLRALYEAELSQMQSQISDTSVVLSMDNNRNLDMGSIIAEVKAQYEDIANRSRAEAESWYQSKYEELQLTAGRHGHDLQNTKMEISEMNRMVQRLHSEIDTVKKQCASLQTAIADAEQRGEMAIKDAKAKLSELEDALQKAKADLARQLREYQELMNVKLALDIEIATYRKLLEGEECRYKDEGGQRTCTEREFIALKKDANRFSLNKEELEAKVESLKEEVESLRMFYEEETHQLRAHISGASVVMQVDNSRDLHLDGTVADVKARYEDIARKSRAEAQTWYENKVRKP</sequence>
<evidence type="ECO:0000313" key="7">
    <source>
        <dbReference type="EMBL" id="PKU33288.1"/>
    </source>
</evidence>
<dbReference type="SMART" id="SM01391">
    <property type="entry name" value="Filament"/>
    <property type="match status" value="1"/>
</dbReference>
<evidence type="ECO:0000256" key="1">
    <source>
        <dbReference type="ARBA" id="ARBA00022754"/>
    </source>
</evidence>
<dbReference type="InterPro" id="IPR003054">
    <property type="entry name" value="Keratin_II"/>
</dbReference>
<proteinExistence type="inferred from homology"/>
<reference evidence="8" key="1">
    <citation type="submission" date="2017-11" db="EMBL/GenBank/DDBJ databases">
        <authorList>
            <person name="Lima N.C."/>
            <person name="Parody-Merino A.M."/>
            <person name="Battley P.F."/>
            <person name="Fidler A.E."/>
            <person name="Prosdocimi F."/>
        </authorList>
    </citation>
    <scope>NUCLEOTIDE SEQUENCE [LARGE SCALE GENOMIC DNA]</scope>
</reference>